<protein>
    <recommendedName>
        <fullName evidence="3">Beta-2-microglobulin</fullName>
    </recommendedName>
</protein>
<comment type="subcellular location">
    <subcellularLocation>
        <location evidence="1">Secreted</location>
    </subcellularLocation>
</comment>
<feature type="domain" description="Ig-like" evidence="8">
    <location>
        <begin position="92"/>
        <end position="181"/>
    </location>
</feature>
<accession>A0ABD1KSZ0</accession>
<reference evidence="9 10" key="1">
    <citation type="submission" date="2024-09" db="EMBL/GenBank/DDBJ databases">
        <title>A chromosome-level genome assembly of Gray's grenadier anchovy, Coilia grayii.</title>
        <authorList>
            <person name="Fu Z."/>
        </authorList>
    </citation>
    <scope>NUCLEOTIDE SEQUENCE [LARGE SCALE GENOMIC DNA]</scope>
    <source>
        <strain evidence="9">G4</strain>
        <tissue evidence="9">Muscle</tissue>
    </source>
</reference>
<dbReference type="PROSITE" id="PS50835">
    <property type="entry name" value="IG_LIKE"/>
    <property type="match status" value="1"/>
</dbReference>
<evidence type="ECO:0000256" key="3">
    <source>
        <dbReference type="ARBA" id="ARBA00018767"/>
    </source>
</evidence>
<dbReference type="PROSITE" id="PS00290">
    <property type="entry name" value="IG_MHC"/>
    <property type="match status" value="1"/>
</dbReference>
<evidence type="ECO:0000256" key="4">
    <source>
        <dbReference type="ARBA" id="ARBA00022451"/>
    </source>
</evidence>
<dbReference type="SMART" id="SM00407">
    <property type="entry name" value="IGc1"/>
    <property type="match status" value="1"/>
</dbReference>
<keyword evidence="6" id="KW-0391">Immunity</keyword>
<dbReference type="SUPFAM" id="SSF48726">
    <property type="entry name" value="Immunoglobulin"/>
    <property type="match status" value="1"/>
</dbReference>
<dbReference type="PANTHER" id="PTHR19944:SF62">
    <property type="entry name" value="BETA-2-MICROGLOBULIN"/>
    <property type="match status" value="1"/>
</dbReference>
<dbReference type="GO" id="GO:0042612">
    <property type="term" value="C:MHC class I protein complex"/>
    <property type="evidence" value="ECO:0007669"/>
    <property type="project" value="UniProtKB-KW"/>
</dbReference>
<dbReference type="Pfam" id="PF07654">
    <property type="entry name" value="C1-set"/>
    <property type="match status" value="1"/>
</dbReference>
<gene>
    <name evidence="9" type="ORF">ACEWY4_001425</name>
</gene>
<dbReference type="GO" id="GO:0005576">
    <property type="term" value="C:extracellular region"/>
    <property type="evidence" value="ECO:0007669"/>
    <property type="project" value="UniProtKB-SubCell"/>
</dbReference>
<comment type="caution">
    <text evidence="9">The sequence shown here is derived from an EMBL/GenBank/DDBJ whole genome shotgun (WGS) entry which is preliminary data.</text>
</comment>
<keyword evidence="5" id="KW-0964">Secreted</keyword>
<evidence type="ECO:0000256" key="6">
    <source>
        <dbReference type="ARBA" id="ARBA00022859"/>
    </source>
</evidence>
<dbReference type="GO" id="GO:0002474">
    <property type="term" value="P:antigen processing and presentation of peptide antigen via MHC class I"/>
    <property type="evidence" value="ECO:0007669"/>
    <property type="project" value="UniProtKB-KW"/>
</dbReference>
<sequence>MDAGYRDVLSAWTQFHYTLMKYFQIISFDISFKVRQLGRHICHYFPIYFNYLQRIRFILYGYYATNLRKLCLYFVLNCFVIIWNVAEYFSHPKVQVYSRNPGKLDDTNANTLICHVSGFHPPDITITLLKDGKEIADASQSDLAFESGWQFHLTKHVPFTPKKGEVYTCKVRHMQTTKDYTWEPDM</sequence>
<comment type="similarity">
    <text evidence="2">Belongs to the beta-2-microglobulin family.</text>
</comment>
<dbReference type="InterPro" id="IPR013783">
    <property type="entry name" value="Ig-like_fold"/>
</dbReference>
<dbReference type="InterPro" id="IPR007110">
    <property type="entry name" value="Ig-like_dom"/>
</dbReference>
<dbReference type="PANTHER" id="PTHR19944">
    <property type="entry name" value="MHC CLASS II-RELATED"/>
    <property type="match status" value="1"/>
</dbReference>
<dbReference type="EMBL" id="JBHFQA010000002">
    <property type="protein sequence ID" value="KAL2102257.1"/>
    <property type="molecule type" value="Genomic_DNA"/>
</dbReference>
<evidence type="ECO:0000256" key="7">
    <source>
        <dbReference type="ARBA" id="ARBA00023319"/>
    </source>
</evidence>
<evidence type="ECO:0000313" key="9">
    <source>
        <dbReference type="EMBL" id="KAL2102257.1"/>
    </source>
</evidence>
<evidence type="ECO:0000256" key="2">
    <source>
        <dbReference type="ARBA" id="ARBA00009564"/>
    </source>
</evidence>
<dbReference type="Gene3D" id="2.60.40.10">
    <property type="entry name" value="Immunoglobulins"/>
    <property type="match status" value="1"/>
</dbReference>
<keyword evidence="4" id="KW-0490">MHC I</keyword>
<keyword evidence="7" id="KW-0393">Immunoglobulin domain</keyword>
<dbReference type="InterPro" id="IPR003597">
    <property type="entry name" value="Ig_C1-set"/>
</dbReference>
<dbReference type="AlphaFoldDB" id="A0ABD1KSZ0"/>
<dbReference type="FunFam" id="2.60.40.10:FF:001005">
    <property type="entry name" value="Beta-2-microglobulin"/>
    <property type="match status" value="1"/>
</dbReference>
<evidence type="ECO:0000256" key="5">
    <source>
        <dbReference type="ARBA" id="ARBA00022525"/>
    </source>
</evidence>
<dbReference type="InterPro" id="IPR003006">
    <property type="entry name" value="Ig/MHC_CS"/>
</dbReference>
<keyword evidence="10" id="KW-1185">Reference proteome</keyword>
<evidence type="ECO:0000313" key="10">
    <source>
        <dbReference type="Proteomes" id="UP001591681"/>
    </source>
</evidence>
<dbReference type="GO" id="GO:0010038">
    <property type="term" value="P:response to metal ion"/>
    <property type="evidence" value="ECO:0007669"/>
    <property type="project" value="UniProtKB-ARBA"/>
</dbReference>
<dbReference type="InterPro" id="IPR050160">
    <property type="entry name" value="MHC/Immunoglobulin"/>
</dbReference>
<organism evidence="9 10">
    <name type="scientific">Coilia grayii</name>
    <name type="common">Gray's grenadier anchovy</name>
    <dbReference type="NCBI Taxonomy" id="363190"/>
    <lineage>
        <taxon>Eukaryota</taxon>
        <taxon>Metazoa</taxon>
        <taxon>Chordata</taxon>
        <taxon>Craniata</taxon>
        <taxon>Vertebrata</taxon>
        <taxon>Euteleostomi</taxon>
        <taxon>Actinopterygii</taxon>
        <taxon>Neopterygii</taxon>
        <taxon>Teleostei</taxon>
        <taxon>Clupei</taxon>
        <taxon>Clupeiformes</taxon>
        <taxon>Clupeoidei</taxon>
        <taxon>Engraulidae</taxon>
        <taxon>Coilinae</taxon>
        <taxon>Coilia</taxon>
    </lineage>
</organism>
<evidence type="ECO:0000256" key="1">
    <source>
        <dbReference type="ARBA" id="ARBA00004613"/>
    </source>
</evidence>
<dbReference type="InterPro" id="IPR036179">
    <property type="entry name" value="Ig-like_dom_sf"/>
</dbReference>
<name>A0ABD1KSZ0_9TELE</name>
<evidence type="ECO:0000259" key="8">
    <source>
        <dbReference type="PROSITE" id="PS50835"/>
    </source>
</evidence>
<dbReference type="Proteomes" id="UP001591681">
    <property type="component" value="Unassembled WGS sequence"/>
</dbReference>
<proteinExistence type="inferred from homology"/>